<comment type="similarity">
    <text evidence="6">Belongs to the Ccs1/CcsB family.</text>
</comment>
<dbReference type="PROSITE" id="PS51257">
    <property type="entry name" value="PROKAR_LIPOPROTEIN"/>
    <property type="match status" value="1"/>
</dbReference>
<keyword evidence="6" id="KW-0793">Thylakoid</keyword>
<proteinExistence type="inferred from homology"/>
<dbReference type="RefSeq" id="YP_010172816.1">
    <property type="nucleotide sequence ID" value="NC_057645.1"/>
</dbReference>
<dbReference type="AlphaFoldDB" id="A0A898CXK0"/>
<evidence type="ECO:0000256" key="3">
    <source>
        <dbReference type="ARBA" id="ARBA00022748"/>
    </source>
</evidence>
<keyword evidence="9" id="KW-0934">Plastid</keyword>
<dbReference type="Pfam" id="PF05140">
    <property type="entry name" value="ResB"/>
    <property type="match status" value="2"/>
</dbReference>
<feature type="transmembrane region" description="Helical" evidence="7">
    <location>
        <begin position="12"/>
        <end position="32"/>
    </location>
</feature>
<evidence type="ECO:0000259" key="8">
    <source>
        <dbReference type="Pfam" id="PF05140"/>
    </source>
</evidence>
<name>A0A898CXK0_9STRA</name>
<feature type="domain" description="ResB-like" evidence="8">
    <location>
        <begin position="350"/>
        <end position="416"/>
    </location>
</feature>
<reference evidence="9" key="1">
    <citation type="journal article" date="2021" name="Mitochondrial DNA Part B Resour">
        <title>Complete chloroplast genome of Eucampia zodiacus (Mediophyceae, Bacillariophyta).</title>
        <authorList>
            <person name="Zhang M."/>
            <person name="Cui Z."/>
            <person name="Liu F."/>
            <person name="Chen N."/>
        </authorList>
    </citation>
    <scope>NUCLEOTIDE SEQUENCE</scope>
    <source>
        <strain evidence="9">CNS00061</strain>
    </source>
</reference>
<geneLocation type="chloroplast" evidence="9"/>
<evidence type="ECO:0000256" key="4">
    <source>
        <dbReference type="ARBA" id="ARBA00022989"/>
    </source>
</evidence>
<feature type="domain" description="ResB-like" evidence="8">
    <location>
        <begin position="12"/>
        <end position="271"/>
    </location>
</feature>
<dbReference type="EMBL" id="MW412838">
    <property type="protein sequence ID" value="QSH90595.1"/>
    <property type="molecule type" value="Genomic_DNA"/>
</dbReference>
<keyword evidence="2 6" id="KW-0812">Transmembrane</keyword>
<dbReference type="InterPro" id="IPR023494">
    <property type="entry name" value="Cyt_c_bgen_Ccs1/CcsB/ResB"/>
</dbReference>
<evidence type="ECO:0000256" key="6">
    <source>
        <dbReference type="HAMAP-Rule" id="MF_01392"/>
    </source>
</evidence>
<dbReference type="GeneID" id="67282406"/>
<evidence type="ECO:0000256" key="1">
    <source>
        <dbReference type="ARBA" id="ARBA00004141"/>
    </source>
</evidence>
<accession>A0A898CXK0</accession>
<keyword evidence="3 6" id="KW-0201">Cytochrome c-type biogenesis</keyword>
<dbReference type="PANTHER" id="PTHR31566:SF0">
    <property type="entry name" value="CYTOCHROME C BIOGENESIS PROTEIN CCS1, CHLOROPLASTIC"/>
    <property type="match status" value="1"/>
</dbReference>
<evidence type="ECO:0000256" key="7">
    <source>
        <dbReference type="SAM" id="Phobius"/>
    </source>
</evidence>
<feature type="transmembrane region" description="Helical" evidence="7">
    <location>
        <begin position="368"/>
        <end position="387"/>
    </location>
</feature>
<dbReference type="InterPro" id="IPR007816">
    <property type="entry name" value="ResB-like_domain"/>
</dbReference>
<evidence type="ECO:0000256" key="5">
    <source>
        <dbReference type="ARBA" id="ARBA00023136"/>
    </source>
</evidence>
<evidence type="ECO:0000256" key="2">
    <source>
        <dbReference type="ARBA" id="ARBA00022692"/>
    </source>
</evidence>
<gene>
    <name evidence="6 9" type="primary">ccs1</name>
</gene>
<organism evidence="9">
    <name type="scientific">Eucampia zodiacus</name>
    <dbReference type="NCBI Taxonomy" id="444606"/>
    <lineage>
        <taxon>Eukaryota</taxon>
        <taxon>Sar</taxon>
        <taxon>Stramenopiles</taxon>
        <taxon>Ochrophyta</taxon>
        <taxon>Bacillariophyta</taxon>
        <taxon>Mediophyceae</taxon>
        <taxon>Biddulphiophycidae</taxon>
        <taxon>Hemiaulales</taxon>
        <taxon>Hemiaulaceae</taxon>
        <taxon>Eucampia</taxon>
    </lineage>
</organism>
<dbReference type="GO" id="GO:0017004">
    <property type="term" value="P:cytochrome complex assembly"/>
    <property type="evidence" value="ECO:0007669"/>
    <property type="project" value="UniProtKB-UniRule"/>
</dbReference>
<feature type="transmembrane region" description="Helical" evidence="7">
    <location>
        <begin position="160"/>
        <end position="181"/>
    </location>
</feature>
<comment type="subcellular location">
    <subcellularLocation>
        <location evidence="1">Membrane</location>
        <topology evidence="1">Multi-pass membrane protein</topology>
    </subcellularLocation>
    <subcellularLocation>
        <location evidence="6">Plastid</location>
        <location evidence="6">Chloroplast thylakoid membrane</location>
        <topology evidence="6">Multi-pass membrane protein</topology>
    </subcellularLocation>
</comment>
<dbReference type="HAMAP" id="MF_01392">
    <property type="entry name" value="CytC_Ccs1"/>
    <property type="match status" value="1"/>
</dbReference>
<dbReference type="GO" id="GO:0009535">
    <property type="term" value="C:chloroplast thylakoid membrane"/>
    <property type="evidence" value="ECO:0007669"/>
    <property type="project" value="UniProtKB-SubCell"/>
</dbReference>
<dbReference type="PANTHER" id="PTHR31566">
    <property type="entry name" value="CYTOCHROME C BIOGENESIS PROTEIN CCS1, CHLOROPLASTIC"/>
    <property type="match status" value="1"/>
</dbReference>
<keyword evidence="9" id="KW-0150">Chloroplast</keyword>
<evidence type="ECO:0000313" key="9">
    <source>
        <dbReference type="EMBL" id="QSH90595.1"/>
    </source>
</evidence>
<comment type="function">
    <text evidence="6">Required during biogenesis of c-type cytochromes (cytochrome c6 and cytochrome f) at the step of heme attachment.</text>
</comment>
<keyword evidence="4 6" id="KW-1133">Transmembrane helix</keyword>
<sequence length="421" mass="48327">MKQRIFKFLADLRFAIAILLIIACFSIIGTVIEQDQSLEIYKINYPLTNPVFGFLSWDIIIKFGFDHVYKTWWFISLVLVFGISLLTCTILQQLPALKISRRCQFFRTTKSFKRLQISTSLRNIKLQQILFKIKKTNYSIFQQKNIFYCYKGLIGRIAPIIVHFSMILILLGAIFGSISGFKAQEIIPKTETFHIQNILNTGQISLIPNCSARVNDFWITYTKQSTVQQFYSDISILNVNGNEIDRQTIFVNSPARSNGINYYQTDWNLLGLRIQAPNSSILQYPLVNLTPTQGKIWLTWIPTTTSLNSGIIVLIDNLQGYCSIYNELGQFLGNLELNETFSSNFPISLVDIISSTGLQIKTDPGIPIIYTGFFFLMISTLISYITYSQIWIVKDKNKIFMGGNTTRATFDFELEFFKLTK</sequence>
<keyword evidence="5 6" id="KW-0472">Membrane</keyword>
<comment type="subunit">
    <text evidence="6">May interact with CcsA.</text>
</comment>
<protein>
    <recommendedName>
        <fullName evidence="6">Cytochrome c biogenesis protein Ccs1</fullName>
    </recommendedName>
</protein>
<feature type="transmembrane region" description="Helical" evidence="7">
    <location>
        <begin position="72"/>
        <end position="91"/>
    </location>
</feature>